<dbReference type="SUPFAM" id="SSF51905">
    <property type="entry name" value="FAD/NAD(P)-binding domain"/>
    <property type="match status" value="1"/>
</dbReference>
<dbReference type="AlphaFoldDB" id="A0A9X0AFS9"/>
<name>A0A9X0AFS9_9HELO</name>
<evidence type="ECO:0000256" key="1">
    <source>
        <dbReference type="ARBA" id="ARBA00022630"/>
    </source>
</evidence>
<comment type="caution">
    <text evidence="7">The sequence shown here is derived from an EMBL/GenBank/DDBJ whole genome shotgun (WGS) entry which is preliminary data.</text>
</comment>
<dbReference type="Gene3D" id="3.50.50.60">
    <property type="entry name" value="FAD/NAD(P)-binding domain"/>
    <property type="match status" value="1"/>
</dbReference>
<accession>A0A9X0AFS9</accession>
<dbReference type="InterPro" id="IPR003953">
    <property type="entry name" value="FAD-dep_OxRdtase_2_FAD-bd"/>
</dbReference>
<comment type="cofactor">
    <cofactor evidence="4">
        <name>FAD</name>
        <dbReference type="ChEBI" id="CHEBI:57692"/>
    </cofactor>
    <text evidence="4">Binds 1 FAD per monomer.</text>
</comment>
<dbReference type="InterPro" id="IPR027477">
    <property type="entry name" value="Succ_DH/fumarate_Rdtase_cat_sf"/>
</dbReference>
<evidence type="ECO:0000313" key="8">
    <source>
        <dbReference type="Proteomes" id="UP001152300"/>
    </source>
</evidence>
<feature type="transmembrane region" description="Helical" evidence="5">
    <location>
        <begin position="12"/>
        <end position="29"/>
    </location>
</feature>
<reference evidence="7" key="1">
    <citation type="submission" date="2022-11" db="EMBL/GenBank/DDBJ databases">
        <title>Genome Resource of Sclerotinia nivalis Strain SnTB1, a Plant Pathogen Isolated from American Ginseng.</title>
        <authorList>
            <person name="Fan S."/>
        </authorList>
    </citation>
    <scope>NUCLEOTIDE SEQUENCE</scope>
    <source>
        <strain evidence="7">SnTB1</strain>
    </source>
</reference>
<keyword evidence="3 4" id="KW-0560">Oxidoreductase</keyword>
<dbReference type="EMBL" id="JAPEIS010000011">
    <property type="protein sequence ID" value="KAJ8061418.1"/>
    <property type="molecule type" value="Genomic_DNA"/>
</dbReference>
<comment type="similarity">
    <text evidence="4">Belongs to the FAD-dependent oxidoreductase 2 family. FRD/SDH subfamily.</text>
</comment>
<comment type="catalytic activity">
    <reaction evidence="4">
        <text>succinate + NAD(+) = fumarate + NADH + H(+)</text>
        <dbReference type="Rhea" id="RHEA:18281"/>
        <dbReference type="ChEBI" id="CHEBI:15378"/>
        <dbReference type="ChEBI" id="CHEBI:29806"/>
        <dbReference type="ChEBI" id="CHEBI:30031"/>
        <dbReference type="ChEBI" id="CHEBI:57540"/>
        <dbReference type="ChEBI" id="CHEBI:57945"/>
        <dbReference type="EC" id="1.3.1.6"/>
    </reaction>
</comment>
<dbReference type="Proteomes" id="UP001152300">
    <property type="component" value="Unassembled WGS sequence"/>
</dbReference>
<evidence type="ECO:0000256" key="2">
    <source>
        <dbReference type="ARBA" id="ARBA00022827"/>
    </source>
</evidence>
<keyword evidence="5" id="KW-0472">Membrane</keyword>
<dbReference type="InterPro" id="IPR010960">
    <property type="entry name" value="Flavocytochrome_c"/>
</dbReference>
<sequence length="543" mass="59172">MWNYKSFHPLPTIFLIIVTSLLLKYLLSISKPLPTDFNMLSSSSKNKNKIAIVIGSGLAGLAASSQLLSQDGDIEVHLLEQAARTGGNSIKASSGINGANTFFQLASNPPIADSVEWFYDDSVKSAGEVMRSSSGGGEERNARERLIRLLSEESKGAVEWLGAKGVDFSVVAQLGGHTIARTHRGGGKSKPPGAAIVGTLLEELKGNDRFHLKTSCKVVKVLKDAKNEEVMGVEYICEDQNVPPKTEQLIGPLIFATGGFAGDAYGMLAQYRPDLSGFPSTNDPRPGSQKFLTNIGAGLIDMEKVQVHPTAFVDTKDINSPTKFLAAEMLRGEGGILLMGGRRFVDELDTRKVVTEKIMESREIEREEGKPRQWDVKLVIDEGVYEKTKSHVDFYLWKGLMKKCTIAEANLGEEAVGTLQRYADVVARKVRDESGRKSFGHWKLDEVNSDSVIYVGRVTPAIHFTMGGVRIDEESRVLNTEKKMIPGVWAAGEVTGGIHGDNRLGGSSLLECVVFGRRAADGVLNHWSVDDAEAELRGDVYDS</sequence>
<evidence type="ECO:0000256" key="4">
    <source>
        <dbReference type="RuleBase" id="RU366062"/>
    </source>
</evidence>
<comment type="function">
    <text evidence="4">Irreversibly catalyzes the reduction of fumarate to succinate.</text>
</comment>
<dbReference type="SUPFAM" id="SSF56425">
    <property type="entry name" value="Succinate dehydrogenase/fumarate reductase flavoprotein, catalytic domain"/>
    <property type="match status" value="1"/>
</dbReference>
<gene>
    <name evidence="7" type="ORF">OCU04_009239</name>
</gene>
<dbReference type="Pfam" id="PF00890">
    <property type="entry name" value="FAD_binding_2"/>
    <property type="match status" value="1"/>
</dbReference>
<evidence type="ECO:0000313" key="7">
    <source>
        <dbReference type="EMBL" id="KAJ8061418.1"/>
    </source>
</evidence>
<evidence type="ECO:0000256" key="3">
    <source>
        <dbReference type="ARBA" id="ARBA00023002"/>
    </source>
</evidence>
<dbReference type="OrthoDB" id="10252157at2759"/>
<dbReference type="InterPro" id="IPR036188">
    <property type="entry name" value="FAD/NAD-bd_sf"/>
</dbReference>
<keyword evidence="1 4" id="KW-0285">Flavoprotein</keyword>
<dbReference type="Gene3D" id="3.90.700.10">
    <property type="entry name" value="Succinate dehydrogenase/fumarate reductase flavoprotein, catalytic domain"/>
    <property type="match status" value="1"/>
</dbReference>
<evidence type="ECO:0000259" key="6">
    <source>
        <dbReference type="Pfam" id="PF00890"/>
    </source>
</evidence>
<dbReference type="GO" id="GO:0010181">
    <property type="term" value="F:FMN binding"/>
    <property type="evidence" value="ECO:0007669"/>
    <property type="project" value="InterPro"/>
</dbReference>
<dbReference type="PANTHER" id="PTHR43400">
    <property type="entry name" value="FUMARATE REDUCTASE"/>
    <property type="match status" value="1"/>
</dbReference>
<proteinExistence type="inferred from homology"/>
<keyword evidence="5" id="KW-1133">Transmembrane helix</keyword>
<evidence type="ECO:0000256" key="5">
    <source>
        <dbReference type="SAM" id="Phobius"/>
    </source>
</evidence>
<keyword evidence="2 4" id="KW-0274">FAD</keyword>
<protein>
    <recommendedName>
        <fullName evidence="4">Fumarate reductase</fullName>
        <ecNumber evidence="4">1.3.1.6</ecNumber>
    </recommendedName>
</protein>
<keyword evidence="8" id="KW-1185">Reference proteome</keyword>
<keyword evidence="5" id="KW-0812">Transmembrane</keyword>
<organism evidence="7 8">
    <name type="scientific">Sclerotinia nivalis</name>
    <dbReference type="NCBI Taxonomy" id="352851"/>
    <lineage>
        <taxon>Eukaryota</taxon>
        <taxon>Fungi</taxon>
        <taxon>Dikarya</taxon>
        <taxon>Ascomycota</taxon>
        <taxon>Pezizomycotina</taxon>
        <taxon>Leotiomycetes</taxon>
        <taxon>Helotiales</taxon>
        <taxon>Sclerotiniaceae</taxon>
        <taxon>Sclerotinia</taxon>
    </lineage>
</organism>
<dbReference type="NCBIfam" id="TIGR01813">
    <property type="entry name" value="flavo_cyto_c"/>
    <property type="match status" value="1"/>
</dbReference>
<dbReference type="PANTHER" id="PTHR43400:SF12">
    <property type="entry name" value="FUMARATE REDUCTASE"/>
    <property type="match status" value="1"/>
</dbReference>
<dbReference type="InterPro" id="IPR050315">
    <property type="entry name" value="FAD-oxidoreductase_2"/>
</dbReference>
<feature type="domain" description="FAD-dependent oxidoreductase 2 FAD-binding" evidence="6">
    <location>
        <begin position="52"/>
        <end position="509"/>
    </location>
</feature>
<dbReference type="EC" id="1.3.1.6" evidence="4"/>
<dbReference type="GO" id="GO:0016156">
    <property type="term" value="F:fumarate reductase (NADH) activity"/>
    <property type="evidence" value="ECO:0007669"/>
    <property type="project" value="UniProtKB-EC"/>
</dbReference>